<accession>A0A0J9XDW8</accession>
<dbReference type="Pfam" id="PF11968">
    <property type="entry name" value="Bmt2"/>
    <property type="match status" value="1"/>
</dbReference>
<evidence type="ECO:0000256" key="4">
    <source>
        <dbReference type="HAMAP-Rule" id="MF_03044"/>
    </source>
</evidence>
<reference evidence="6" key="2">
    <citation type="journal article" date="2020" name="Front. Microbiol.">
        <title>Phenotypic and Genetic Characterization of the Cheese Ripening Yeast Geotrichum candidum.</title>
        <authorList>
            <person name="Perkins V."/>
            <person name="Vignola S."/>
            <person name="Lessard M.H."/>
            <person name="Plante P.L."/>
            <person name="Corbeil J."/>
            <person name="Dugat-Bony E."/>
            <person name="Frenette M."/>
            <person name="Labrie S."/>
        </authorList>
    </citation>
    <scope>NUCLEOTIDE SEQUENCE</scope>
    <source>
        <strain evidence="6">LMA-70</strain>
    </source>
</reference>
<dbReference type="OrthoDB" id="5954793at2759"/>
<dbReference type="GO" id="GO:0016433">
    <property type="term" value="F:rRNA (adenine) methyltransferase activity"/>
    <property type="evidence" value="ECO:0007669"/>
    <property type="project" value="UniProtKB-UniRule"/>
</dbReference>
<gene>
    <name evidence="4" type="primary">BMT2</name>
    <name evidence="5" type="ORF">BN980_GECA09s03783g</name>
    <name evidence="6" type="ORF">DV451_000733</name>
</gene>
<keyword evidence="7" id="KW-1185">Reference proteome</keyword>
<organism evidence="5 7">
    <name type="scientific">Geotrichum candidum</name>
    <name type="common">Oospora lactis</name>
    <name type="synonym">Dipodascus geotrichum</name>
    <dbReference type="NCBI Taxonomy" id="1173061"/>
    <lineage>
        <taxon>Eukaryota</taxon>
        <taxon>Fungi</taxon>
        <taxon>Dikarya</taxon>
        <taxon>Ascomycota</taxon>
        <taxon>Saccharomycotina</taxon>
        <taxon>Dipodascomycetes</taxon>
        <taxon>Dipodascales</taxon>
        <taxon>Dipodascaceae</taxon>
        <taxon>Geotrichum</taxon>
    </lineage>
</organism>
<dbReference type="InterPro" id="IPR021867">
    <property type="entry name" value="Bmt2/SAMTOR"/>
</dbReference>
<reference evidence="6" key="3">
    <citation type="submission" date="2020-01" db="EMBL/GenBank/DDBJ databases">
        <authorList>
            <person name="Perkins V."/>
            <person name="Lessard M.-H."/>
            <person name="Dugat-Bony E."/>
            <person name="Frenette M."/>
            <person name="Labrie S."/>
        </authorList>
    </citation>
    <scope>NUCLEOTIDE SEQUENCE</scope>
    <source>
        <strain evidence="6">LMA-70</strain>
    </source>
</reference>
<evidence type="ECO:0000313" key="5">
    <source>
        <dbReference type="EMBL" id="CDO55075.1"/>
    </source>
</evidence>
<keyword evidence="4" id="KW-0539">Nucleus</keyword>
<comment type="similarity">
    <text evidence="4">Belongs to the BMT2 family.</text>
</comment>
<feature type="binding site" evidence="4">
    <location>
        <position position="150"/>
    </location>
    <ligand>
        <name>S-adenosyl-L-methionine</name>
        <dbReference type="ChEBI" id="CHEBI:59789"/>
    </ligand>
</feature>
<dbReference type="GO" id="GO:0005730">
    <property type="term" value="C:nucleolus"/>
    <property type="evidence" value="ECO:0007669"/>
    <property type="project" value="UniProtKB-SubCell"/>
</dbReference>
<sequence length="319" mass="35787">MAKKTAASKTPVFSARKKSGITGHSAISLTKGLAGGRPQALFASKHTRQIIRRHHTLLKKQTALKVQLKAAAKGGAEARRLALQIEQLEKEIEENGGIHEYQKASIAGQSSARGGDTSKLLIQWMQQTWPEQFSDTNTPIKNKFSLLEVGSLSAENECSTCGYFDPIERIDLNSQDPEHIKQQDFMKRPLPKSDAERFDLISLSLVVNYVPDHFERGEMLRRTTQFLKKPAADTKASAFPGLFFVLPAPCVLNSRYFTEARLLEIMTALGYTMQLRKESSKLLYWFFRLTGPPQAKLPTFKRTELNPGSSRNNFSICLK</sequence>
<keyword evidence="2 4" id="KW-0808">Transferase</keyword>
<dbReference type="Proteomes" id="UP000242525">
    <property type="component" value="Unassembled WGS sequence"/>
</dbReference>
<evidence type="ECO:0000256" key="1">
    <source>
        <dbReference type="ARBA" id="ARBA00022603"/>
    </source>
</evidence>
<evidence type="ECO:0000313" key="6">
    <source>
        <dbReference type="EMBL" id="KAF5104354.1"/>
    </source>
</evidence>
<dbReference type="EMBL" id="QQZK01000009">
    <property type="protein sequence ID" value="KAF5104354.1"/>
    <property type="molecule type" value="Genomic_DNA"/>
</dbReference>
<keyword evidence="3 4" id="KW-0949">S-adenosyl-L-methionine</keyword>
<comment type="function">
    <text evidence="4">S-adenosyl-L-methionine-dependent methyltransferase that specifically methylates the N(1) position of an adenine present in helix 65 in 25S rRNA.</text>
</comment>
<dbReference type="AlphaFoldDB" id="A0A0J9XDW8"/>
<proteinExistence type="inferred from homology"/>
<dbReference type="EC" id="2.1.1.-" evidence="4"/>
<comment type="subcellular location">
    <subcellularLocation>
        <location evidence="4">Nucleus</location>
        <location evidence="4">Nucleolus</location>
    </subcellularLocation>
</comment>
<dbReference type="PANTHER" id="PTHR21008">
    <property type="entry name" value="S-ADENOSYLMETHIONINE SENSOR UPSTREAM OF MTORC1-RELATED"/>
    <property type="match status" value="1"/>
</dbReference>
<evidence type="ECO:0000256" key="2">
    <source>
        <dbReference type="ARBA" id="ARBA00022679"/>
    </source>
</evidence>
<dbReference type="Proteomes" id="UP000750522">
    <property type="component" value="Unassembled WGS sequence"/>
</dbReference>
<dbReference type="PANTHER" id="PTHR21008:SF1">
    <property type="entry name" value="25S RRNA (ADENINE(2142)-N(1))-METHYLTRANSFERASE"/>
    <property type="match status" value="1"/>
</dbReference>
<reference evidence="5 7" key="1">
    <citation type="submission" date="2014-03" db="EMBL/GenBank/DDBJ databases">
        <authorList>
            <person name="Casaregola S."/>
        </authorList>
    </citation>
    <scope>NUCLEOTIDE SEQUENCE [LARGE SCALE GENOMIC DNA]</scope>
    <source>
        <strain evidence="5 7">CLIB 918</strain>
    </source>
</reference>
<name>A0A0J9XDW8_GEOCN</name>
<feature type="binding site" evidence="4">
    <location>
        <position position="171"/>
    </location>
    <ligand>
        <name>S-adenosyl-L-methionine</name>
        <dbReference type="ChEBI" id="CHEBI:59789"/>
    </ligand>
</feature>
<evidence type="ECO:0000256" key="3">
    <source>
        <dbReference type="ARBA" id="ARBA00022691"/>
    </source>
</evidence>
<protein>
    <recommendedName>
        <fullName evidence="4">25S rRNA adenine-N(1) methyltransferase</fullName>
        <ecNumber evidence="4">2.1.1.-</ecNumber>
    </recommendedName>
</protein>
<evidence type="ECO:0000313" key="7">
    <source>
        <dbReference type="Proteomes" id="UP000242525"/>
    </source>
</evidence>
<keyword evidence="1 4" id="KW-0489">Methyltransferase</keyword>
<dbReference type="EMBL" id="CCBN010000009">
    <property type="protein sequence ID" value="CDO55075.1"/>
    <property type="molecule type" value="Genomic_DNA"/>
</dbReference>
<comment type="caution">
    <text evidence="5">The sequence shown here is derived from an EMBL/GenBank/DDBJ whole genome shotgun (WGS) entry which is preliminary data.</text>
</comment>
<dbReference type="HAMAP" id="MF_03044">
    <property type="entry name" value="BMT2"/>
    <property type="match status" value="1"/>
</dbReference>
<dbReference type="STRING" id="1173061.A0A0J9XDW8"/>